<dbReference type="InterPro" id="IPR029033">
    <property type="entry name" value="His_PPase_superfam"/>
</dbReference>
<feature type="binding site" evidence="5">
    <location>
        <begin position="62"/>
        <end position="63"/>
    </location>
    <ligand>
        <name>substrate</name>
    </ligand>
</feature>
<dbReference type="AlphaFoldDB" id="A0A6U4HV17"/>
<sequence>MAGRRRLAAAAAAALLCAGAASAVSQKPLRSNGVARGTEIGTLVLLRHGESIWNIAEDERFTGWTDVPLTRRGEFEATAAGKTLQGRNIEIETVHTSLLQRAGRTMELALASCAHEDVRVKRSWRLNERHYGALQGLNKAQAALDIGEAIVHEWRRSWEVPPPLMGETHPLWDSIYGHPMYDGLDVSVEKLPRGESVAQCAARLEPYWFSHIVPSVRSGRTTMVVAHANSLRALMRIMFRRQVTDAQIRTVKIPTGVPLIYRLEERPVLEEDLTAPSPEDPIEGLSETPDYDLVPRPPPPGFEGLTGEMLWPLEECPTIWHDWKLQSAIDSITEAAIQAAAEDEAIQMAIEQANRRR</sequence>
<dbReference type="PROSITE" id="PS00175">
    <property type="entry name" value="PG_MUTASE"/>
    <property type="match status" value="1"/>
</dbReference>
<comment type="catalytic activity">
    <reaction evidence="7">
        <text>(2R)-2-phosphoglycerate = (2R)-3-phosphoglycerate</text>
        <dbReference type="Rhea" id="RHEA:15901"/>
        <dbReference type="ChEBI" id="CHEBI:58272"/>
        <dbReference type="ChEBI" id="CHEBI:58289"/>
        <dbReference type="EC" id="5.4.2.11"/>
    </reaction>
</comment>
<accession>A0A6U4HV17</accession>
<dbReference type="GO" id="GO:0004619">
    <property type="term" value="F:phosphoglycerate mutase activity"/>
    <property type="evidence" value="ECO:0007669"/>
    <property type="project" value="UniProtKB-EC"/>
</dbReference>
<dbReference type="Pfam" id="PF00300">
    <property type="entry name" value="His_Phos_1"/>
    <property type="match status" value="1"/>
</dbReference>
<reference evidence="10" key="1">
    <citation type="submission" date="2021-01" db="EMBL/GenBank/DDBJ databases">
        <authorList>
            <person name="Corre E."/>
            <person name="Pelletier E."/>
            <person name="Niang G."/>
            <person name="Scheremetjew M."/>
            <person name="Finn R."/>
            <person name="Kale V."/>
            <person name="Holt S."/>
            <person name="Cochrane G."/>
            <person name="Meng A."/>
            <person name="Brown T."/>
            <person name="Cohen L."/>
        </authorList>
    </citation>
    <scope>NUCLEOTIDE SEQUENCE</scope>
    <source>
        <strain evidence="10">CCMP2877</strain>
    </source>
</reference>
<protein>
    <recommendedName>
        <fullName evidence="7">Phosphoglycerate mutase</fullName>
        <ecNumber evidence="7">5.4.2.11</ecNumber>
    </recommendedName>
</protein>
<dbReference type="CDD" id="cd07067">
    <property type="entry name" value="HP_PGM_like"/>
    <property type="match status" value="1"/>
</dbReference>
<dbReference type="InterPro" id="IPR013078">
    <property type="entry name" value="His_Pase_superF_clade-1"/>
</dbReference>
<evidence type="ECO:0000256" key="3">
    <source>
        <dbReference type="ARBA" id="ARBA00023235"/>
    </source>
</evidence>
<dbReference type="SUPFAM" id="SSF53254">
    <property type="entry name" value="Phosphoglycerate mutase-like"/>
    <property type="match status" value="1"/>
</dbReference>
<name>A0A6U4HV17_9STRA</name>
<feature type="signal peptide" evidence="9">
    <location>
        <begin position="1"/>
        <end position="23"/>
    </location>
</feature>
<keyword evidence="3 7" id="KW-0413">Isomerase</keyword>
<evidence type="ECO:0000256" key="8">
    <source>
        <dbReference type="SAM" id="MobiDB-lite"/>
    </source>
</evidence>
<feature type="chain" id="PRO_5035585601" description="Phosphoglycerate mutase" evidence="9">
    <location>
        <begin position="24"/>
        <end position="357"/>
    </location>
</feature>
<evidence type="ECO:0000313" key="10">
    <source>
        <dbReference type="EMBL" id="CAD9261170.1"/>
    </source>
</evidence>
<evidence type="ECO:0000256" key="4">
    <source>
        <dbReference type="PIRSR" id="PIRSR613078-1"/>
    </source>
</evidence>
<dbReference type="EMBL" id="HBGJ01030927">
    <property type="protein sequence ID" value="CAD9261173.1"/>
    <property type="molecule type" value="Transcribed_RNA"/>
</dbReference>
<feature type="active site" description="Tele-phosphohistidine intermediate" evidence="4">
    <location>
        <position position="48"/>
    </location>
</feature>
<evidence type="ECO:0000256" key="2">
    <source>
        <dbReference type="ARBA" id="ARBA00023152"/>
    </source>
</evidence>
<proteinExistence type="inferred from homology"/>
<feature type="active site" description="Proton donor/acceptor" evidence="4">
    <location>
        <position position="128"/>
    </location>
</feature>
<evidence type="ECO:0000313" key="11">
    <source>
        <dbReference type="EMBL" id="CAD9261173.1"/>
    </source>
</evidence>
<evidence type="ECO:0000256" key="5">
    <source>
        <dbReference type="PIRSR" id="PIRSR613078-2"/>
    </source>
</evidence>
<feature type="binding site" evidence="5">
    <location>
        <begin position="47"/>
        <end position="54"/>
    </location>
    <ligand>
        <name>substrate</name>
    </ligand>
</feature>
<comment type="similarity">
    <text evidence="1 7">Belongs to the phosphoglycerate mutase family. BPG-dependent PGAM subfamily.</text>
</comment>
<dbReference type="Gene3D" id="3.40.50.1240">
    <property type="entry name" value="Phosphoglycerate mutase-like"/>
    <property type="match status" value="1"/>
</dbReference>
<feature type="region of interest" description="Disordered" evidence="8">
    <location>
        <begin position="273"/>
        <end position="296"/>
    </location>
</feature>
<dbReference type="EMBL" id="HBGJ01030924">
    <property type="protein sequence ID" value="CAD9261170.1"/>
    <property type="molecule type" value="Transcribed_RNA"/>
</dbReference>
<feature type="binding site" evidence="5">
    <location>
        <begin position="155"/>
        <end position="156"/>
    </location>
    <ligand>
        <name>substrate</name>
    </ligand>
</feature>
<keyword evidence="2 7" id="KW-0324">Glycolysis</keyword>
<dbReference type="SMART" id="SM00855">
    <property type="entry name" value="PGAM"/>
    <property type="match status" value="1"/>
</dbReference>
<dbReference type="HAMAP" id="MF_01039">
    <property type="entry name" value="PGAM_GpmA"/>
    <property type="match status" value="1"/>
</dbReference>
<feature type="site" description="Transition state stabilizer" evidence="6">
    <location>
        <position position="227"/>
    </location>
</feature>
<evidence type="ECO:0000256" key="7">
    <source>
        <dbReference type="RuleBase" id="RU004511"/>
    </source>
</evidence>
<evidence type="ECO:0000256" key="1">
    <source>
        <dbReference type="ARBA" id="ARBA00006717"/>
    </source>
</evidence>
<gene>
    <name evidence="10" type="ORF">PPAR1163_LOCUS19550</name>
    <name evidence="11" type="ORF">PPAR1163_LOCUS19553</name>
</gene>
<feature type="binding site" evidence="5">
    <location>
        <position position="101"/>
    </location>
    <ligand>
        <name>substrate</name>
    </ligand>
</feature>
<dbReference type="InterPro" id="IPR005952">
    <property type="entry name" value="Phosphogly_mut1"/>
</dbReference>
<dbReference type="InterPro" id="IPR001345">
    <property type="entry name" value="PG/BPGM_mutase_AS"/>
</dbReference>
<dbReference type="GO" id="GO:0006096">
    <property type="term" value="P:glycolytic process"/>
    <property type="evidence" value="ECO:0007669"/>
    <property type="project" value="UniProtKB-KW"/>
</dbReference>
<feature type="binding site" evidence="5">
    <location>
        <position position="139"/>
    </location>
    <ligand>
        <name>substrate</name>
    </ligand>
</feature>
<feature type="binding site" evidence="5">
    <location>
        <begin position="128"/>
        <end position="131"/>
    </location>
    <ligand>
        <name>substrate</name>
    </ligand>
</feature>
<evidence type="ECO:0000256" key="6">
    <source>
        <dbReference type="PIRSR" id="PIRSR613078-3"/>
    </source>
</evidence>
<dbReference type="EC" id="5.4.2.11" evidence="7"/>
<keyword evidence="9" id="KW-0732">Signal</keyword>
<dbReference type="PANTHER" id="PTHR11931">
    <property type="entry name" value="PHOSPHOGLYCERATE MUTASE"/>
    <property type="match status" value="1"/>
</dbReference>
<organism evidence="10">
    <name type="scientific">Phaeomonas parva</name>
    <dbReference type="NCBI Taxonomy" id="124430"/>
    <lineage>
        <taxon>Eukaryota</taxon>
        <taxon>Sar</taxon>
        <taxon>Stramenopiles</taxon>
        <taxon>Ochrophyta</taxon>
        <taxon>Pinguiophyceae</taxon>
        <taxon>Pinguiochrysidales</taxon>
        <taxon>Pinguiochrysidaceae</taxon>
        <taxon>Phaeomonas</taxon>
    </lineage>
</organism>
<dbReference type="NCBIfam" id="TIGR01258">
    <property type="entry name" value="pgm_1"/>
    <property type="match status" value="1"/>
</dbReference>
<evidence type="ECO:0000256" key="9">
    <source>
        <dbReference type="SAM" id="SignalP"/>
    </source>
</evidence>